<dbReference type="GO" id="GO:0016020">
    <property type="term" value="C:membrane"/>
    <property type="evidence" value="ECO:0007669"/>
    <property type="project" value="UniProtKB-UniRule"/>
</dbReference>
<name>A0AAV3X6J3_9CYAN</name>
<feature type="domain" description="BON" evidence="4">
    <location>
        <begin position="542"/>
        <end position="610"/>
    </location>
</feature>
<protein>
    <recommendedName>
        <fullName evidence="8">OmpA/MotB domain-containing protein</fullName>
    </recommendedName>
</protein>
<dbReference type="PROSITE" id="PS51123">
    <property type="entry name" value="OMPA_2"/>
    <property type="match status" value="1"/>
</dbReference>
<evidence type="ECO:0000256" key="1">
    <source>
        <dbReference type="PROSITE-ProRule" id="PRU00473"/>
    </source>
</evidence>
<dbReference type="InterPro" id="IPR036737">
    <property type="entry name" value="OmpA-like_sf"/>
</dbReference>
<keyword evidence="3" id="KW-1133">Transmembrane helix</keyword>
<evidence type="ECO:0008006" key="8">
    <source>
        <dbReference type="Google" id="ProtNLM"/>
    </source>
</evidence>
<feature type="compositionally biased region" description="Polar residues" evidence="2">
    <location>
        <begin position="111"/>
        <end position="128"/>
    </location>
</feature>
<feature type="domain" description="OmpA-like" evidence="5">
    <location>
        <begin position="678"/>
        <end position="794"/>
    </location>
</feature>
<dbReference type="Gene3D" id="3.40.1520.20">
    <property type="match status" value="1"/>
</dbReference>
<dbReference type="EMBL" id="BLAY01000007">
    <property type="protein sequence ID" value="GET35969.1"/>
    <property type="molecule type" value="Genomic_DNA"/>
</dbReference>
<keyword evidence="1 3" id="KW-0472">Membrane</keyword>
<feature type="transmembrane region" description="Helical" evidence="3">
    <location>
        <begin position="516"/>
        <end position="538"/>
    </location>
</feature>
<dbReference type="PANTHER" id="PTHR30329">
    <property type="entry name" value="STATOR ELEMENT OF FLAGELLAR MOTOR COMPLEX"/>
    <property type="match status" value="1"/>
</dbReference>
<proteinExistence type="predicted"/>
<evidence type="ECO:0000313" key="7">
    <source>
        <dbReference type="Proteomes" id="UP001050975"/>
    </source>
</evidence>
<sequence length="798" mass="86889">MDTTKENLEEIHSPEVESAVALNQINGLLDLLVELKIIDQNESPELDLKPSSLEETGGEIEAWKNLFQPPQMLALPPAKEIGLPSLQGSNAGNAEKEKKSPLPTRIERSQETWNHQSQPEENNLNQTPEIDEDRSIELISQLFSVAGSTTSKENLEIENALGENQAEIAAIGEEEAEIEDDPFKRLQDILVQPEVSEVRELVAYVDQKVANLEHQIYEPSELINLLLPWIAELLSRKVDESKDEVVGAIAPIIDQIIESRTEQDREAMSAALAPLIAAAITQQISNAPEEVAQALAPTMGKAIKEQIALERDAMVDALYPVIGSTVARYIAEAIRDINEKVSNAFSVQGISRKIRAKVQGVSEGELIFKESIPFTVQAIFLIHKTSGLVISEVQMSGEQRLEADMVAGMLTAIRSFVNDCISQTGEISELDAIDYGNSKIILEVAGYCYLAIVIKGDPPKQFIKQLRQTLSTIIIKYGKAIESFDGDPANVPAPVGSMLDKLIETPSKQKAAKPPVALIGVSLAALSLVLVPWGIFAYRNSIDRRIEANAAAALASAPELAVYRLNVKADGDTLRLSGKLPTEYLRQKAEKIARDSAPNLKLYNQIVAVEVPPDPVLAGAEVKRVTSVLNQTNGMAIAAQYNAGKVTLSGTVNSFTDAQKITQAFAQIPGVTSVTNTVQLQPFKIDARIYFELGSAELTFPDAGDKINQVKDILSKNTGINLKIIGHSDRTGTLPENQRLSLERAKTVRDALIRAGIAPKRLLIAGTAQPPLDVDPEREAARSRVVRFEALTPVPAIK</sequence>
<dbReference type="PROSITE" id="PS50914">
    <property type="entry name" value="BON"/>
    <property type="match status" value="2"/>
</dbReference>
<evidence type="ECO:0000259" key="5">
    <source>
        <dbReference type="PROSITE" id="PS51123"/>
    </source>
</evidence>
<feature type="compositionally biased region" description="Basic and acidic residues" evidence="2">
    <location>
        <begin position="94"/>
        <end position="110"/>
    </location>
</feature>
<evidence type="ECO:0000256" key="2">
    <source>
        <dbReference type="SAM" id="MobiDB-lite"/>
    </source>
</evidence>
<keyword evidence="7" id="KW-1185">Reference proteome</keyword>
<feature type="domain" description="BON" evidence="4">
    <location>
        <begin position="614"/>
        <end position="682"/>
    </location>
</feature>
<evidence type="ECO:0000313" key="6">
    <source>
        <dbReference type="EMBL" id="GET35969.1"/>
    </source>
</evidence>
<dbReference type="AlphaFoldDB" id="A0AAV3X6J3"/>
<dbReference type="SUPFAM" id="SSF103088">
    <property type="entry name" value="OmpA-like"/>
    <property type="match status" value="1"/>
</dbReference>
<evidence type="ECO:0000259" key="4">
    <source>
        <dbReference type="PROSITE" id="PS50914"/>
    </source>
</evidence>
<dbReference type="InterPro" id="IPR007055">
    <property type="entry name" value="BON_dom"/>
</dbReference>
<dbReference type="Gene3D" id="3.30.1330.60">
    <property type="entry name" value="OmpA-like domain"/>
    <property type="match status" value="1"/>
</dbReference>
<dbReference type="Pfam" id="PF00691">
    <property type="entry name" value="OmpA"/>
    <property type="match status" value="1"/>
</dbReference>
<evidence type="ECO:0000256" key="3">
    <source>
        <dbReference type="SAM" id="Phobius"/>
    </source>
</evidence>
<keyword evidence="3" id="KW-0812">Transmembrane</keyword>
<dbReference type="Pfam" id="PF04972">
    <property type="entry name" value="BON"/>
    <property type="match status" value="2"/>
</dbReference>
<dbReference type="InterPro" id="IPR006665">
    <property type="entry name" value="OmpA-like"/>
</dbReference>
<comment type="caution">
    <text evidence="6">The sequence shown here is derived from an EMBL/GenBank/DDBJ whole genome shotgun (WGS) entry which is preliminary data.</text>
</comment>
<dbReference type="Proteomes" id="UP001050975">
    <property type="component" value="Unassembled WGS sequence"/>
</dbReference>
<dbReference type="CDD" id="cd07185">
    <property type="entry name" value="OmpA_C-like"/>
    <property type="match status" value="1"/>
</dbReference>
<dbReference type="InterPro" id="IPR050330">
    <property type="entry name" value="Bact_OuterMem_StrucFunc"/>
</dbReference>
<gene>
    <name evidence="6" type="ORF">MiSe_07170</name>
</gene>
<feature type="region of interest" description="Disordered" evidence="2">
    <location>
        <begin position="81"/>
        <end position="129"/>
    </location>
</feature>
<dbReference type="RefSeq" id="WP_226574947.1">
    <property type="nucleotide sequence ID" value="NZ_BLAY01000007.1"/>
</dbReference>
<reference evidence="6" key="1">
    <citation type="submission" date="2019-10" db="EMBL/GenBank/DDBJ databases">
        <title>Draft genome sequece of Microseira wollei NIES-4236.</title>
        <authorList>
            <person name="Yamaguchi H."/>
            <person name="Suzuki S."/>
            <person name="Kawachi M."/>
        </authorList>
    </citation>
    <scope>NUCLEOTIDE SEQUENCE</scope>
    <source>
        <strain evidence="6">NIES-4236</strain>
    </source>
</reference>
<accession>A0AAV3X6J3</accession>
<organism evidence="6 7">
    <name type="scientific">Microseira wollei NIES-4236</name>
    <dbReference type="NCBI Taxonomy" id="2530354"/>
    <lineage>
        <taxon>Bacteria</taxon>
        <taxon>Bacillati</taxon>
        <taxon>Cyanobacteriota</taxon>
        <taxon>Cyanophyceae</taxon>
        <taxon>Oscillatoriophycideae</taxon>
        <taxon>Aerosakkonematales</taxon>
        <taxon>Aerosakkonemataceae</taxon>
        <taxon>Microseira</taxon>
    </lineage>
</organism>
<dbReference type="PANTHER" id="PTHR30329:SF21">
    <property type="entry name" value="LIPOPROTEIN YIAD-RELATED"/>
    <property type="match status" value="1"/>
</dbReference>